<dbReference type="Pfam" id="PF19438">
    <property type="entry name" value="LIN9_C"/>
    <property type="match status" value="1"/>
</dbReference>
<feature type="compositionally biased region" description="Basic residues" evidence="5">
    <location>
        <begin position="181"/>
        <end position="194"/>
    </location>
</feature>
<feature type="region of interest" description="Disordered" evidence="5">
    <location>
        <begin position="122"/>
        <end position="194"/>
    </location>
</feature>
<feature type="compositionally biased region" description="Polar residues" evidence="5">
    <location>
        <begin position="158"/>
        <end position="178"/>
    </location>
</feature>
<dbReference type="Pfam" id="PF00249">
    <property type="entry name" value="Myb_DNA-binding"/>
    <property type="match status" value="1"/>
</dbReference>
<dbReference type="EMBL" id="OZ019910">
    <property type="protein sequence ID" value="CAK9211787.1"/>
    <property type="molecule type" value="Genomic_DNA"/>
</dbReference>
<dbReference type="InterPro" id="IPR001005">
    <property type="entry name" value="SANT/Myb"/>
</dbReference>
<sequence length="1194" mass="131231">MASARRPRTFSRPAATKGAEGGGVTTDREDDGGGDRYKQRKRKLADMLGPPWSEDELNLFYQGYRKYGKDWKKVAANMHKRTVEMVEALYNTNKAYLSLPEGAASVAGLIAMMTDHYNLLDDSQSQNEDTSDEHEISDEPPYPTQLWRGRTGAGNVGLETSSMQSNGPVGTSVFSGSSPARKPRTNRSRAVGKRTSRFPVESTVQMKLRHHVSPTNFPLQEEELESHVAAAHTLVSRRTASPSVSNTPSRRSLRQVMAQQNGDSKVHHGFCLLLAKADIGSDGSEESKGYDGATRASSSTRADKRVGQDGKNPAACEVRSRLKRPTSKLVELHNVDDKYQDAKDSYVNTDAENELEEEEEGHRHGNGADLVQVSKQEALGQWQQHPLQSPERPKKRSRQLFSGDSNSGLDALATLAASSLSGMELDESLNAFAAVEDNRGDADMAPENVTSPNQRDAMDKTKGEQANVKIELENVNLGGEGWEGDEKKDKGAVVVVDRQPLTSPESQKQKKKTTIAKVLSMILFVETTPAEDDEVSLKPHSKLKSAAGAKTVSSKPVLKPLIHGSETAAEGHLTSQGKEAIMEAGEDQAIEIDESLLPLKLRSKKKAVPEKFIAERVGSVTDLGQASLDQDLPKIQPAFCPHTTPELGPSNAKARVTHCLCTKVRQWCMYEWFYSAIDLPWFARNEFVEYLNHAGLGHVPRLARVEWGVIRSSLGKPRRLSKRFLEEEREKLATYRESVRIHYHELRIGLRECLPADLAHPLTVGQKVIARHPKTREMHDGSILTVDRCRCRVQFDDPDLGVELVLDIDAMPIHQLENMPEVMRRCRVLVDGGHYPLLRDAKDHKLKVALSAGVAARAALNEQLEWPACHVIPFSQIFPNDLSKRAQVDSVDSIRSAKAATNEAAAAAQVGLSQPFGISQLQARDADVRALADLSRALDKKEALVAELRQMNDEANVNCNGLRISEAFQRQYATVVLQLKEANKQVATALVQLRQRNKYQENVVPPWHRYSPQGVYVLGSSDSANTGELGPLYSGPCLAEMADSAKEHARLMVTTAVKAMDAVKDGEDAFQKLGCALEALPKLGGSFAALQTPSPWFSSVNAEGASLLELMTSCVATLFMLQTLSDGTYSQSDVNQTLDTAFLSLLPKSAQNHCIYKEIEQQLGIVKAQITGHIPVRSTMPFGVDMSIPQTHTA</sequence>
<keyword evidence="8" id="KW-1185">Reference proteome</keyword>
<evidence type="ECO:0000256" key="4">
    <source>
        <dbReference type="SAM" id="Coils"/>
    </source>
</evidence>
<dbReference type="PANTHER" id="PTHR21689:SF2">
    <property type="entry name" value="PROTEIN LIN-9 HOMOLOG"/>
    <property type="match status" value="1"/>
</dbReference>
<feature type="region of interest" description="Disordered" evidence="5">
    <location>
        <begin position="379"/>
        <end position="407"/>
    </location>
</feature>
<dbReference type="Pfam" id="PF06584">
    <property type="entry name" value="DIRP"/>
    <property type="match status" value="1"/>
</dbReference>
<feature type="region of interest" description="Disordered" evidence="5">
    <location>
        <begin position="1"/>
        <end position="42"/>
    </location>
</feature>
<evidence type="ECO:0000256" key="5">
    <source>
        <dbReference type="SAM" id="MobiDB-lite"/>
    </source>
</evidence>
<dbReference type="InterPro" id="IPR045831">
    <property type="entry name" value="LIN9_C"/>
</dbReference>
<evidence type="ECO:0000256" key="2">
    <source>
        <dbReference type="ARBA" id="ARBA00006732"/>
    </source>
</evidence>
<proteinExistence type="inferred from homology"/>
<accession>A0ABP0U3M1</accession>
<dbReference type="InterPro" id="IPR017884">
    <property type="entry name" value="SANT_dom"/>
</dbReference>
<dbReference type="InterPro" id="IPR009057">
    <property type="entry name" value="Homeodomain-like_sf"/>
</dbReference>
<keyword evidence="3" id="KW-0539">Nucleus</keyword>
<dbReference type="Gene3D" id="1.20.58.1880">
    <property type="match status" value="1"/>
</dbReference>
<organism evidence="7 8">
    <name type="scientific">Sphagnum troendelagicum</name>
    <dbReference type="NCBI Taxonomy" id="128251"/>
    <lineage>
        <taxon>Eukaryota</taxon>
        <taxon>Viridiplantae</taxon>
        <taxon>Streptophyta</taxon>
        <taxon>Embryophyta</taxon>
        <taxon>Bryophyta</taxon>
        <taxon>Sphagnophytina</taxon>
        <taxon>Sphagnopsida</taxon>
        <taxon>Sphagnales</taxon>
        <taxon>Sphagnaceae</taxon>
        <taxon>Sphagnum</taxon>
    </lineage>
</organism>
<dbReference type="InterPro" id="IPR010561">
    <property type="entry name" value="LIN-9/ALY1"/>
</dbReference>
<dbReference type="PANTHER" id="PTHR21689">
    <property type="entry name" value="LIN-9"/>
    <property type="match status" value="1"/>
</dbReference>
<keyword evidence="4" id="KW-0175">Coiled coil</keyword>
<name>A0ABP0U3M1_9BRYO</name>
<comment type="subcellular location">
    <subcellularLocation>
        <location evidence="1">Nucleus</location>
    </subcellularLocation>
</comment>
<evidence type="ECO:0000313" key="8">
    <source>
        <dbReference type="Proteomes" id="UP001497512"/>
    </source>
</evidence>
<dbReference type="Proteomes" id="UP001497512">
    <property type="component" value="Chromosome 18"/>
</dbReference>
<reference evidence="7" key="1">
    <citation type="submission" date="2024-02" db="EMBL/GenBank/DDBJ databases">
        <authorList>
            <consortium name="ELIXIR-Norway"/>
            <consortium name="Elixir Norway"/>
        </authorList>
    </citation>
    <scope>NUCLEOTIDE SEQUENCE</scope>
</reference>
<dbReference type="SMART" id="SM00717">
    <property type="entry name" value="SANT"/>
    <property type="match status" value="1"/>
</dbReference>
<gene>
    <name evidence="7" type="ORF">CSSPTR1EN2_LOCUS11017</name>
</gene>
<protein>
    <recommendedName>
        <fullName evidence="6">SANT domain-containing protein</fullName>
    </recommendedName>
</protein>
<comment type="similarity">
    <text evidence="2">Belongs to the lin-9 family.</text>
</comment>
<dbReference type="CDD" id="cd00167">
    <property type="entry name" value="SANT"/>
    <property type="match status" value="1"/>
</dbReference>
<feature type="region of interest" description="Disordered" evidence="5">
    <location>
        <begin position="441"/>
        <end position="461"/>
    </location>
</feature>
<feature type="coiled-coil region" evidence="4">
    <location>
        <begin position="931"/>
        <end position="958"/>
    </location>
</feature>
<feature type="domain" description="SANT" evidence="6">
    <location>
        <begin position="47"/>
        <end position="84"/>
    </location>
</feature>
<dbReference type="InterPro" id="IPR033471">
    <property type="entry name" value="DIRP"/>
</dbReference>
<dbReference type="SUPFAM" id="SSF46689">
    <property type="entry name" value="Homeodomain-like"/>
    <property type="match status" value="1"/>
</dbReference>
<dbReference type="PROSITE" id="PS51293">
    <property type="entry name" value="SANT"/>
    <property type="match status" value="1"/>
</dbReference>
<evidence type="ECO:0000259" key="6">
    <source>
        <dbReference type="PROSITE" id="PS51293"/>
    </source>
</evidence>
<dbReference type="SMART" id="SM01135">
    <property type="entry name" value="DIRP"/>
    <property type="match status" value="1"/>
</dbReference>
<evidence type="ECO:0000256" key="1">
    <source>
        <dbReference type="ARBA" id="ARBA00004123"/>
    </source>
</evidence>
<feature type="compositionally biased region" description="Acidic residues" evidence="5">
    <location>
        <begin position="129"/>
        <end position="138"/>
    </location>
</feature>
<feature type="region of interest" description="Disordered" evidence="5">
    <location>
        <begin position="281"/>
        <end position="322"/>
    </location>
</feature>
<evidence type="ECO:0000256" key="3">
    <source>
        <dbReference type="ARBA" id="ARBA00023242"/>
    </source>
</evidence>
<evidence type="ECO:0000313" key="7">
    <source>
        <dbReference type="EMBL" id="CAK9211787.1"/>
    </source>
</evidence>